<proteinExistence type="predicted"/>
<organism evidence="1">
    <name type="scientific">Spodoptera frugiperda</name>
    <name type="common">Fall armyworm</name>
    <dbReference type="NCBI Taxonomy" id="7108"/>
    <lineage>
        <taxon>Eukaryota</taxon>
        <taxon>Metazoa</taxon>
        <taxon>Ecdysozoa</taxon>
        <taxon>Arthropoda</taxon>
        <taxon>Hexapoda</taxon>
        <taxon>Insecta</taxon>
        <taxon>Pterygota</taxon>
        <taxon>Neoptera</taxon>
        <taxon>Endopterygota</taxon>
        <taxon>Lepidoptera</taxon>
        <taxon>Glossata</taxon>
        <taxon>Ditrysia</taxon>
        <taxon>Noctuoidea</taxon>
        <taxon>Noctuidae</taxon>
        <taxon>Amphipyrinae</taxon>
        <taxon>Spodoptera</taxon>
    </lineage>
</organism>
<protein>
    <submittedName>
        <fullName evidence="1">SFRICE_027180</fullName>
    </submittedName>
</protein>
<reference evidence="1" key="1">
    <citation type="submission" date="2016-07" db="EMBL/GenBank/DDBJ databases">
        <authorList>
            <person name="Bretaudeau A."/>
        </authorList>
    </citation>
    <scope>NUCLEOTIDE SEQUENCE</scope>
    <source>
        <strain evidence="1">Rice</strain>
        <tissue evidence="1">Whole body</tissue>
    </source>
</reference>
<name>A0A2H1VQE5_SPOFR</name>
<dbReference type="AlphaFoldDB" id="A0A2H1VQE5"/>
<sequence>MSLRASFGSVGSGPRATQVVTDHRRALRPATTSCIMKPECAQWSSSCTDQTWNNNLLFGSHKACLHAGIATRYTAAGYPATASTVQSCVNYSWLEKGYQKNY</sequence>
<dbReference type="EMBL" id="ODYU01003824">
    <property type="protein sequence ID" value="SOQ43065.1"/>
    <property type="molecule type" value="Genomic_DNA"/>
</dbReference>
<accession>A0A2H1VQE5</accession>
<evidence type="ECO:0000313" key="1">
    <source>
        <dbReference type="EMBL" id="SOQ43065.1"/>
    </source>
</evidence>
<gene>
    <name evidence="1" type="ORF">SFRICE_027180</name>
</gene>